<protein>
    <submittedName>
        <fullName evidence="2">Uncharacterized protein</fullName>
    </submittedName>
</protein>
<feature type="compositionally biased region" description="Polar residues" evidence="1">
    <location>
        <begin position="40"/>
        <end position="52"/>
    </location>
</feature>
<feature type="compositionally biased region" description="Polar residues" evidence="1">
    <location>
        <begin position="197"/>
        <end position="210"/>
    </location>
</feature>
<sequence length="447" mass="49178">MPPSPFMGDRHTYLSAASSNGNLIPPPLKLYHPLLPPSNSPEASFYSSTQPVYPSPAVMQLQSIASSSQQQASSSQSLQTSEAEPQEPCARPTKKAAVCEEAHKKEATWARAQKKVAAVKKTSSDKLARALEIGPFADIIKTKRHASDGRTLTSEWSDEEVYDLLHLPESALRRPDPPEDSDTPRMLLWSSGCAQRGGSSPSNDQRSTGMMTRKTLPGSAGSLQTPPNNVGIDPTLTLLNSDGNHNLPLDTYVFGMDNRFHHAHKYGSWIENNTTKSHASDDNAFAGIIKSKRFSEARRVLVAEWKPEEVCGLLHLPKNATKPAPRPTVPCMIGKLGGCGGTVNLTVSGYFKRLKVAHPEIEDRLDCHWADDPAAEYCHCRQRRLRESFEDASSVPRHILRKHLRWGTPCPMSGCESKMWDVKSHLVVVHIKGGHSDDAESDNNETL</sequence>
<evidence type="ECO:0000313" key="3">
    <source>
        <dbReference type="Proteomes" id="UP000054144"/>
    </source>
</evidence>
<proteinExistence type="predicted"/>
<feature type="region of interest" description="Disordered" evidence="1">
    <location>
        <begin position="25"/>
        <end position="95"/>
    </location>
</feature>
<feature type="compositionally biased region" description="Pro residues" evidence="1">
    <location>
        <begin position="25"/>
        <end position="39"/>
    </location>
</feature>
<name>A0A0D7A7Q6_9AGAR</name>
<evidence type="ECO:0000256" key="1">
    <source>
        <dbReference type="SAM" id="MobiDB-lite"/>
    </source>
</evidence>
<reference evidence="2 3" key="1">
    <citation type="journal article" date="2015" name="Fungal Genet. Biol.">
        <title>Evolution of novel wood decay mechanisms in Agaricales revealed by the genome sequences of Fistulina hepatica and Cylindrobasidium torrendii.</title>
        <authorList>
            <person name="Floudas D."/>
            <person name="Held B.W."/>
            <person name="Riley R."/>
            <person name="Nagy L.G."/>
            <person name="Koehler G."/>
            <person name="Ransdell A.S."/>
            <person name="Younus H."/>
            <person name="Chow J."/>
            <person name="Chiniquy J."/>
            <person name="Lipzen A."/>
            <person name="Tritt A."/>
            <person name="Sun H."/>
            <person name="Haridas S."/>
            <person name="LaButti K."/>
            <person name="Ohm R.A."/>
            <person name="Kues U."/>
            <person name="Blanchette R.A."/>
            <person name="Grigoriev I.V."/>
            <person name="Minto R.E."/>
            <person name="Hibbett D.S."/>
        </authorList>
    </citation>
    <scope>NUCLEOTIDE SEQUENCE [LARGE SCALE GENOMIC DNA]</scope>
    <source>
        <strain evidence="2 3">ATCC 64428</strain>
    </source>
</reference>
<feature type="compositionally biased region" description="Low complexity" evidence="1">
    <location>
        <begin position="60"/>
        <end position="81"/>
    </location>
</feature>
<organism evidence="2 3">
    <name type="scientific">Fistulina hepatica ATCC 64428</name>
    <dbReference type="NCBI Taxonomy" id="1128425"/>
    <lineage>
        <taxon>Eukaryota</taxon>
        <taxon>Fungi</taxon>
        <taxon>Dikarya</taxon>
        <taxon>Basidiomycota</taxon>
        <taxon>Agaricomycotina</taxon>
        <taxon>Agaricomycetes</taxon>
        <taxon>Agaricomycetidae</taxon>
        <taxon>Agaricales</taxon>
        <taxon>Fistulinaceae</taxon>
        <taxon>Fistulina</taxon>
    </lineage>
</organism>
<gene>
    <name evidence="2" type="ORF">FISHEDRAFT_75255</name>
</gene>
<dbReference type="Proteomes" id="UP000054144">
    <property type="component" value="Unassembled WGS sequence"/>
</dbReference>
<dbReference type="AlphaFoldDB" id="A0A0D7A7Q6"/>
<feature type="region of interest" description="Disordered" evidence="1">
    <location>
        <begin position="168"/>
        <end position="228"/>
    </location>
</feature>
<dbReference type="EMBL" id="KN882022">
    <property type="protein sequence ID" value="KIY46818.1"/>
    <property type="molecule type" value="Genomic_DNA"/>
</dbReference>
<accession>A0A0D7A7Q6</accession>
<keyword evidence="3" id="KW-1185">Reference proteome</keyword>
<evidence type="ECO:0000313" key="2">
    <source>
        <dbReference type="EMBL" id="KIY46818.1"/>
    </source>
</evidence>